<evidence type="ECO:0000259" key="5">
    <source>
        <dbReference type="Pfam" id="PF24391"/>
    </source>
</evidence>
<organism evidence="6 7">
    <name type="scientific">Melittangium boletus DSM 14713</name>
    <dbReference type="NCBI Taxonomy" id="1294270"/>
    <lineage>
        <taxon>Bacteria</taxon>
        <taxon>Pseudomonadati</taxon>
        <taxon>Myxococcota</taxon>
        <taxon>Myxococcia</taxon>
        <taxon>Myxococcales</taxon>
        <taxon>Cystobacterineae</taxon>
        <taxon>Archangiaceae</taxon>
        <taxon>Melittangium</taxon>
    </lineage>
</organism>
<dbReference type="InterPro" id="IPR036890">
    <property type="entry name" value="HATPase_C_sf"/>
</dbReference>
<protein>
    <submittedName>
        <fullName evidence="6">ATP-binding region ATPase</fullName>
    </submittedName>
</protein>
<evidence type="ECO:0000313" key="6">
    <source>
        <dbReference type="EMBL" id="ATB28122.1"/>
    </source>
</evidence>
<evidence type="ECO:0000256" key="4">
    <source>
        <dbReference type="ARBA" id="ARBA00023186"/>
    </source>
</evidence>
<dbReference type="GO" id="GO:0016887">
    <property type="term" value="F:ATP hydrolysis activity"/>
    <property type="evidence" value="ECO:0007669"/>
    <property type="project" value="InterPro"/>
</dbReference>
<evidence type="ECO:0000313" key="7">
    <source>
        <dbReference type="Proteomes" id="UP000217289"/>
    </source>
</evidence>
<dbReference type="InterPro" id="IPR001404">
    <property type="entry name" value="Hsp90_fam"/>
</dbReference>
<dbReference type="AlphaFoldDB" id="A0A250IAD8"/>
<gene>
    <name evidence="6" type="ORF">MEBOL_001567</name>
</gene>
<dbReference type="Pfam" id="PF24391">
    <property type="entry name" value="HD-CE"/>
    <property type="match status" value="1"/>
</dbReference>
<dbReference type="GO" id="GO:0051082">
    <property type="term" value="F:unfolded protein binding"/>
    <property type="evidence" value="ECO:0007669"/>
    <property type="project" value="InterPro"/>
</dbReference>
<dbReference type="Proteomes" id="UP000217289">
    <property type="component" value="Chromosome"/>
</dbReference>
<dbReference type="GO" id="GO:0140662">
    <property type="term" value="F:ATP-dependent protein folding chaperone"/>
    <property type="evidence" value="ECO:0007669"/>
    <property type="project" value="InterPro"/>
</dbReference>
<evidence type="ECO:0000256" key="2">
    <source>
        <dbReference type="ARBA" id="ARBA00022741"/>
    </source>
</evidence>
<accession>A0A250IAD8</accession>
<dbReference type="Pfam" id="PF13589">
    <property type="entry name" value="HATPase_c_3"/>
    <property type="match status" value="1"/>
</dbReference>
<dbReference type="PANTHER" id="PTHR11528">
    <property type="entry name" value="HEAT SHOCK PROTEIN 90 FAMILY MEMBER"/>
    <property type="match status" value="1"/>
</dbReference>
<keyword evidence="4" id="KW-0143">Chaperone</keyword>
<evidence type="ECO:0000256" key="3">
    <source>
        <dbReference type="ARBA" id="ARBA00022840"/>
    </source>
</evidence>
<dbReference type="PRINTS" id="PR00775">
    <property type="entry name" value="HEATSHOCK90"/>
</dbReference>
<dbReference type="RefSeq" id="WP_157774808.1">
    <property type="nucleotide sequence ID" value="NZ_CP022163.1"/>
</dbReference>
<comment type="similarity">
    <text evidence="1">Belongs to the heat shock protein 90 family.</text>
</comment>
<keyword evidence="3 6" id="KW-0067">ATP-binding</keyword>
<evidence type="ECO:0000256" key="1">
    <source>
        <dbReference type="ARBA" id="ARBA00008239"/>
    </source>
</evidence>
<sequence length="904" mass="100844">MDFNTVRLWRDAFASIQEDPEASRARSRLREAFMALRERAKSLAAEIPRDMPDFTVHDISHLDALWEMADLIAGPQVSLTPPEAFLLGGGILLHDLGMSLAAYPGGSDELKRSEVWLDAVARLLRRELGRWPTAREIQNPPAAQASEATREALRLMHAEQAARLGEVSWMSASGTQYHLIDDPDLRGELGALLGSIAQSHHWPAARLKEEFSETIGAPGWCPRAWTMDPLKVACLLRLADASHLDSRRAPGFLQTLRRLRDVSEAHWTFQKKLLKPRLESERLVFSSSTRFSEAEAPAWWLCSDALHMVDRELRQVDALLTETGRTRLAARGVAGIENPQRLVELIRTEGWVPIDTRVRIQDVPSIVERFGGRQLYGDAPDVPLRELLQNACDAVRARRLLEERANDWGDVTVRLGRDEEGEWIEVEDTGLGMSQALLTGSLLDFGTSYWGSELAREECPGLWSRGFQPTGRYGIGFFSVFMWGNHVRVSTRRSEDSLQATRVLEFRQGVGSPPILRVARTGERLVDVGTRIRVWPQESLHERDNLLYPDKPLDHGPYTLCEYLTRSYPALDVNLYAEELPQAKKLVRRASEWMHKDGLALLKELGSIQYGDHFDSDAMEKMGRNLRLMKNPMGEVVGRACIDVQRRFNSTNLDVMLGILATGGKLTGYAKSMAGILTASPLTMARHSTCPDVDTATLAQWASEQAILWQREPISDEDKHWVAERVVRYGGDVGALPVALSARGWLTREAIATSQWPEPVILLDPVSIHAPRGYSTEFGYGVLEMHRNSDLNIIHPAILLVRFVDPVATDTWWSTWLESAAEAEASALAQGQTVFTQNRTLAASVVDALARAWSISSEDVVLSEILMQEVEELKGVLESAKGEALTVGGRGAFCLRVSRRSAAT</sequence>
<name>A0A250IAD8_9BACT</name>
<keyword evidence="2" id="KW-0547">Nucleotide-binding</keyword>
<dbReference type="GO" id="GO:0005524">
    <property type="term" value="F:ATP binding"/>
    <property type="evidence" value="ECO:0007669"/>
    <property type="project" value="UniProtKB-KW"/>
</dbReference>
<dbReference type="InterPro" id="IPR020575">
    <property type="entry name" value="Hsp90_N"/>
</dbReference>
<dbReference type="KEGG" id="mbd:MEBOL_001567"/>
<reference evidence="6 7" key="1">
    <citation type="submission" date="2017-06" db="EMBL/GenBank/DDBJ databases">
        <authorList>
            <person name="Kim H.J."/>
            <person name="Triplett B.A."/>
        </authorList>
    </citation>
    <scope>NUCLEOTIDE SEQUENCE [LARGE SCALE GENOMIC DNA]</scope>
    <source>
        <strain evidence="6 7">DSM 14713</strain>
    </source>
</reference>
<proteinExistence type="inferred from homology"/>
<feature type="domain" description="HD-CE" evidence="5">
    <location>
        <begin position="51"/>
        <end position="315"/>
    </location>
</feature>
<dbReference type="InterPro" id="IPR056471">
    <property type="entry name" value="HD-CE"/>
</dbReference>
<dbReference type="EMBL" id="CP022163">
    <property type="protein sequence ID" value="ATB28122.1"/>
    <property type="molecule type" value="Genomic_DNA"/>
</dbReference>
<keyword evidence="7" id="KW-1185">Reference proteome</keyword>
<dbReference type="Gene3D" id="3.30.565.10">
    <property type="entry name" value="Histidine kinase-like ATPase, C-terminal domain"/>
    <property type="match status" value="1"/>
</dbReference>
<dbReference type="SUPFAM" id="SSF55874">
    <property type="entry name" value="ATPase domain of HSP90 chaperone/DNA topoisomerase II/histidine kinase"/>
    <property type="match status" value="1"/>
</dbReference>
<dbReference type="OrthoDB" id="9802640at2"/>